<dbReference type="SMART" id="SM00341">
    <property type="entry name" value="HRDC"/>
    <property type="match status" value="2"/>
</dbReference>
<name>A0A5C7AYH8_9FLAO</name>
<dbReference type="SUPFAM" id="SSF47819">
    <property type="entry name" value="HRDC-like"/>
    <property type="match status" value="2"/>
</dbReference>
<dbReference type="Pfam" id="PF00570">
    <property type="entry name" value="HRDC"/>
    <property type="match status" value="2"/>
</dbReference>
<protein>
    <recommendedName>
        <fullName evidence="1">HRDC domain-containing protein</fullName>
    </recommendedName>
</protein>
<dbReference type="Pfam" id="PF08800">
    <property type="entry name" value="BT4734-like_N"/>
    <property type="match status" value="1"/>
</dbReference>
<feature type="domain" description="HRDC" evidence="1">
    <location>
        <begin position="340"/>
        <end position="420"/>
    </location>
</feature>
<feature type="domain" description="HRDC" evidence="1">
    <location>
        <begin position="434"/>
        <end position="509"/>
    </location>
</feature>
<dbReference type="PROSITE" id="PS50967">
    <property type="entry name" value="HRDC"/>
    <property type="match status" value="2"/>
</dbReference>
<gene>
    <name evidence="2" type="ORF">ES711_02310</name>
</gene>
<sequence>MSFDFLAIARRINLYHSMQLINTEHTFSFYKNLHSAQEPDNEFDINQLIEVIRYGYIKNDIKTLRALECKKQRGKFKQSKLPCVTLSGTFEKRNNAHLLEHSGLIQIDIDGLEKKDYDLQFKKLVSDIYTFVAFRSPSGNGIKLVVKINPSIDTHLEQFLALQKYYQEEYKIDIDVACKDIARCMLLSHDPNIYCNPFSEVYDELYMSEIIVIPEETPSVKYKVNVNSSNDQDIIENLTVEIERNGTDITDGYENWIRIGFSLASALDESGRDYFHRLSKFNQGYRPHDCDRQFTHLLTRNNGSITLGTLIYIARLHGIEVIYPSQKNEKFNPLNAKTIEASRSTLYEVLKRKRLELVNTTGKPAYTVFTNKTLEELVEKRPTSEVEFLKIFGISQKKCNLYAKEFLPLIINANEVILTDEKPSVQKYIIPKLKNQDESLYQELRGFRLDYALENGLKAFHVFGNSTLNEIIESKPKSKSELLKVKGIGERKLEQIGDQVLEIILKYAS</sequence>
<dbReference type="InterPro" id="IPR014907">
    <property type="entry name" value="BT4734-like_N"/>
</dbReference>
<evidence type="ECO:0000259" key="1">
    <source>
        <dbReference type="PROSITE" id="PS50967"/>
    </source>
</evidence>
<dbReference type="InterPro" id="IPR002121">
    <property type="entry name" value="HRDC_dom"/>
</dbReference>
<keyword evidence="3" id="KW-1185">Reference proteome</keyword>
<dbReference type="GO" id="GO:0016817">
    <property type="term" value="F:hydrolase activity, acting on acid anhydrides"/>
    <property type="evidence" value="ECO:0007669"/>
    <property type="project" value="InterPro"/>
</dbReference>
<dbReference type="InterPro" id="IPR014819">
    <property type="entry name" value="PriCT_2"/>
</dbReference>
<dbReference type="InterPro" id="IPR010997">
    <property type="entry name" value="HRDC-like_sf"/>
</dbReference>
<comment type="caution">
    <text evidence="2">The sequence shown here is derived from an EMBL/GenBank/DDBJ whole genome shotgun (WGS) entry which is preliminary data.</text>
</comment>
<accession>A0A5C7AYH8</accession>
<proteinExistence type="predicted"/>
<evidence type="ECO:0000313" key="2">
    <source>
        <dbReference type="EMBL" id="TXE10762.1"/>
    </source>
</evidence>
<dbReference type="InterPro" id="IPR044876">
    <property type="entry name" value="HRDC_dom_sf"/>
</dbReference>
<dbReference type="GO" id="GO:0003676">
    <property type="term" value="F:nucleic acid binding"/>
    <property type="evidence" value="ECO:0007669"/>
    <property type="project" value="InterPro"/>
</dbReference>
<dbReference type="AlphaFoldDB" id="A0A5C7AYH8"/>
<dbReference type="OrthoDB" id="9801888at2"/>
<dbReference type="GO" id="GO:0000166">
    <property type="term" value="F:nucleotide binding"/>
    <property type="evidence" value="ECO:0007669"/>
    <property type="project" value="InterPro"/>
</dbReference>
<dbReference type="Gene3D" id="1.10.150.80">
    <property type="entry name" value="HRDC domain"/>
    <property type="match status" value="2"/>
</dbReference>
<dbReference type="EMBL" id="VORX01000001">
    <property type="protein sequence ID" value="TXE10762.1"/>
    <property type="molecule type" value="Genomic_DNA"/>
</dbReference>
<reference evidence="2 3" key="1">
    <citation type="submission" date="2019-08" db="EMBL/GenBank/DDBJ databases">
        <title>Genome sequence of Gelidibacter salicanalis IC162T.</title>
        <authorList>
            <person name="Bowman J.P."/>
        </authorList>
    </citation>
    <scope>NUCLEOTIDE SEQUENCE [LARGE SCALE GENOMIC DNA]</scope>
    <source>
        <strain evidence="2 3">IC162</strain>
    </source>
</reference>
<organism evidence="2 3">
    <name type="scientific">Gelidibacter salicanalis</name>
    <dbReference type="NCBI Taxonomy" id="291193"/>
    <lineage>
        <taxon>Bacteria</taxon>
        <taxon>Pseudomonadati</taxon>
        <taxon>Bacteroidota</taxon>
        <taxon>Flavobacteriia</taxon>
        <taxon>Flavobacteriales</taxon>
        <taxon>Flavobacteriaceae</taxon>
        <taxon>Gelidibacter</taxon>
    </lineage>
</organism>
<evidence type="ECO:0000313" key="3">
    <source>
        <dbReference type="Proteomes" id="UP000321734"/>
    </source>
</evidence>
<dbReference type="Proteomes" id="UP000321734">
    <property type="component" value="Unassembled WGS sequence"/>
</dbReference>
<dbReference type="Pfam" id="PF08707">
    <property type="entry name" value="PriCT_2"/>
    <property type="match status" value="1"/>
</dbReference>